<gene>
    <name evidence="1" type="ORF">B4077_3389</name>
</gene>
<organism evidence="1 2">
    <name type="scientific">Bacillus cereus</name>
    <dbReference type="NCBI Taxonomy" id="1396"/>
    <lineage>
        <taxon>Bacteria</taxon>
        <taxon>Bacillati</taxon>
        <taxon>Bacillota</taxon>
        <taxon>Bacilli</taxon>
        <taxon>Bacillales</taxon>
        <taxon>Bacillaceae</taxon>
        <taxon>Bacillus</taxon>
        <taxon>Bacillus cereus group</taxon>
    </lineage>
</organism>
<evidence type="ECO:0000313" key="2">
    <source>
        <dbReference type="Proteomes" id="UP000035214"/>
    </source>
</evidence>
<dbReference type="AlphaFoldDB" id="A0A0G8F3L8"/>
<protein>
    <submittedName>
        <fullName evidence="1">Uncharacterized protein</fullName>
    </submittedName>
</protein>
<reference evidence="1 2" key="1">
    <citation type="submission" date="2015-04" db="EMBL/GenBank/DDBJ databases">
        <title>Draft Genome Sequences of Eight Spore-Forming Food Isolates of Bacillus cereus Genome sequencing.</title>
        <authorList>
            <person name="Krawcyk A.O."/>
            <person name="de Jong A."/>
            <person name="Eijlander R.T."/>
            <person name="Berendsen E.M."/>
            <person name="Holsappel S."/>
            <person name="Wells-Bennik M."/>
            <person name="Kuipers O.P."/>
        </authorList>
    </citation>
    <scope>NUCLEOTIDE SEQUENCE [LARGE SCALE GENOMIC DNA]</scope>
    <source>
        <strain evidence="1 2">B4077</strain>
    </source>
</reference>
<sequence>MWHTIPPLINGLTNILFTKEYLLNQGAILLKGTVTIQIKEV</sequence>
<accession>A0A0G8F3L8</accession>
<proteinExistence type="predicted"/>
<evidence type="ECO:0000313" key="1">
    <source>
        <dbReference type="EMBL" id="KLA31121.1"/>
    </source>
</evidence>
<dbReference type="Proteomes" id="UP000035214">
    <property type="component" value="Unassembled WGS sequence"/>
</dbReference>
<name>A0A0G8F3L8_BACCE</name>
<dbReference type="EMBL" id="LCYI01000017">
    <property type="protein sequence ID" value="KLA31121.1"/>
    <property type="molecule type" value="Genomic_DNA"/>
</dbReference>
<comment type="caution">
    <text evidence="1">The sequence shown here is derived from an EMBL/GenBank/DDBJ whole genome shotgun (WGS) entry which is preliminary data.</text>
</comment>